<name>A0A1B7HPJ1_9ENTR</name>
<dbReference type="PROSITE" id="PS51318">
    <property type="entry name" value="TAT"/>
    <property type="match status" value="1"/>
</dbReference>
<dbReference type="EMBL" id="LXEO01000025">
    <property type="protein sequence ID" value="OAT17497.1"/>
    <property type="molecule type" value="Genomic_DNA"/>
</dbReference>
<evidence type="ECO:0000256" key="1">
    <source>
        <dbReference type="NCBIfam" id="TIGR04004"/>
    </source>
</evidence>
<accession>A0A1B7HPJ1</accession>
<protein>
    <recommendedName>
        <fullName evidence="1">Colanic acid biosynthesis protein WcaM</fullName>
    </recommendedName>
</protein>
<proteinExistence type="predicted"/>
<sequence>MRKPFKTPHTSFSPSRRKLLQASSVLAAVPFISPRYVLAAAGKSEVSVQKFYRGDWIAAFKQAFSVADTVFVPADLVCDNINTAIFMPEGKTLHVAGGLKGNGKGRFVLQEGCQVLGERGGRFNNITLDVRGSYCTIKGIDMSGFVPVTQIYIGGKEKRTMRNLVIDQITVHDANYAILRQGFHNRMENVKITNGHFSRLQGDAIEWNVAINDHNLLISDHVIENIDCTNGKINWGIGIGLAGSTYDNEYPEDQAVKNFVVANITGSNCRQLIHVENGKHFIIRNIKASNINHTFSQKAGIDNATIAIYGCDNFVIDNIDMKESAGFLIGYGVIKGKYLSIPQNFKLNDIVLDNTDMQYKSRGIQISSGNATSFVAITNVAIKRSTLEVHNKPQHLFLRNIDVMQHSDAGPALKLNFDLRKDVRGRFMAKEDTLLSLANVRAVNEKGQSSVDIDRVDQRHVNTSGLNFVLPLRRD</sequence>
<dbReference type="NCBIfam" id="NF007517">
    <property type="entry name" value="PRK10123.1"/>
    <property type="match status" value="1"/>
</dbReference>
<evidence type="ECO:0000313" key="3">
    <source>
        <dbReference type="Proteomes" id="UP000078286"/>
    </source>
</evidence>
<dbReference type="NCBIfam" id="TIGR04004">
    <property type="entry name" value="WcaM"/>
    <property type="match status" value="1"/>
</dbReference>
<dbReference type="InterPro" id="IPR023882">
    <property type="entry name" value="Colanic_acid_synth_WcaM"/>
</dbReference>
<keyword evidence="3" id="KW-1185">Reference proteome</keyword>
<dbReference type="RefSeq" id="WP_064554822.1">
    <property type="nucleotide sequence ID" value="NZ_LXEO01000025.1"/>
</dbReference>
<dbReference type="PATRIC" id="fig|1354255.3.peg.2062"/>
<evidence type="ECO:0000313" key="2">
    <source>
        <dbReference type="EMBL" id="OAT17497.1"/>
    </source>
</evidence>
<dbReference type="SUPFAM" id="SSF51126">
    <property type="entry name" value="Pectin lyase-like"/>
    <property type="match status" value="1"/>
</dbReference>
<dbReference type="AlphaFoldDB" id="A0A1B7HPJ1"/>
<gene>
    <name evidence="2" type="ORF">M979_1991</name>
</gene>
<dbReference type="InterPro" id="IPR011050">
    <property type="entry name" value="Pectin_lyase_fold/virulence"/>
</dbReference>
<comment type="caution">
    <text evidence="2">The sequence shown here is derived from an EMBL/GenBank/DDBJ whole genome shotgun (WGS) entry which is preliminary data.</text>
</comment>
<organism evidence="2 3">
    <name type="scientific">Buttiauxella noackiae ATCC 51607</name>
    <dbReference type="NCBI Taxonomy" id="1354255"/>
    <lineage>
        <taxon>Bacteria</taxon>
        <taxon>Pseudomonadati</taxon>
        <taxon>Pseudomonadota</taxon>
        <taxon>Gammaproteobacteria</taxon>
        <taxon>Enterobacterales</taxon>
        <taxon>Enterobacteriaceae</taxon>
        <taxon>Buttiauxella</taxon>
    </lineage>
</organism>
<reference evidence="2 3" key="1">
    <citation type="submission" date="2016-04" db="EMBL/GenBank/DDBJ databases">
        <title>ATOL: Assembling a taxonomically balanced genome-scale reconstruction of the evolutionary history of the Enterobacteriaceae.</title>
        <authorList>
            <person name="Plunkett G.III."/>
            <person name="Neeno-Eckwall E.C."/>
            <person name="Glasner J.D."/>
            <person name="Perna N.T."/>
        </authorList>
    </citation>
    <scope>NUCLEOTIDE SEQUENCE [LARGE SCALE GENOMIC DNA]</scope>
    <source>
        <strain evidence="2 3">ATCC 51607</strain>
    </source>
</reference>
<dbReference type="InterPro" id="IPR006311">
    <property type="entry name" value="TAT_signal"/>
</dbReference>
<dbReference type="Proteomes" id="UP000078286">
    <property type="component" value="Unassembled WGS sequence"/>
</dbReference>